<comment type="caution">
    <text evidence="2">The sequence shown here is derived from an EMBL/GenBank/DDBJ whole genome shotgun (WGS) entry which is preliminary data.</text>
</comment>
<organism evidence="2 3">
    <name type="scientific">Friedmanniomyces endolithicus</name>
    <dbReference type="NCBI Taxonomy" id="329885"/>
    <lineage>
        <taxon>Eukaryota</taxon>
        <taxon>Fungi</taxon>
        <taxon>Dikarya</taxon>
        <taxon>Ascomycota</taxon>
        <taxon>Pezizomycotina</taxon>
        <taxon>Dothideomycetes</taxon>
        <taxon>Dothideomycetidae</taxon>
        <taxon>Mycosphaerellales</taxon>
        <taxon>Teratosphaeriaceae</taxon>
        <taxon>Friedmanniomyces</taxon>
    </lineage>
</organism>
<protein>
    <submittedName>
        <fullName evidence="2">Uncharacterized protein</fullName>
    </submittedName>
</protein>
<evidence type="ECO:0000313" key="3">
    <source>
        <dbReference type="Proteomes" id="UP001175353"/>
    </source>
</evidence>
<feature type="compositionally biased region" description="Polar residues" evidence="1">
    <location>
        <begin position="60"/>
        <end position="69"/>
    </location>
</feature>
<evidence type="ECO:0000313" key="2">
    <source>
        <dbReference type="EMBL" id="KAK0955880.1"/>
    </source>
</evidence>
<feature type="region of interest" description="Disordered" evidence="1">
    <location>
        <begin position="1"/>
        <end position="102"/>
    </location>
</feature>
<evidence type="ECO:0000256" key="1">
    <source>
        <dbReference type="SAM" id="MobiDB-lite"/>
    </source>
</evidence>
<dbReference type="EMBL" id="JAUJLE010000454">
    <property type="protein sequence ID" value="KAK0955880.1"/>
    <property type="molecule type" value="Genomic_DNA"/>
</dbReference>
<dbReference type="AlphaFoldDB" id="A0AAN6JZ57"/>
<gene>
    <name evidence="2" type="ORF">LTR91_022637</name>
</gene>
<feature type="compositionally biased region" description="Low complexity" evidence="1">
    <location>
        <begin position="80"/>
        <end position="102"/>
    </location>
</feature>
<sequence length="216" mass="21007">MSAPARTPMGAKKPIPAAVKPQQKKPIPAAVRPQTNAKKPIPAAVRPQTRPAASKPPPTNNIATKTGSVTPRAPASNAVSRAPAANKPSAPSAGGQGAAQAPSMGNWINRTVQNSVAGVGNYAGGFVNSIADSVNKVGDGVGASITSTTRYWGQGVAGYGNNIKDSVGIGGARVSTAGNPLGIAGMGAGQAAAPGKAAQQGVRAGGAGSGGNHLGI</sequence>
<accession>A0AAN6JZ57</accession>
<name>A0AAN6JZ57_9PEZI</name>
<proteinExistence type="predicted"/>
<reference evidence="2" key="1">
    <citation type="submission" date="2023-06" db="EMBL/GenBank/DDBJ databases">
        <title>Black Yeasts Isolated from many extreme environments.</title>
        <authorList>
            <person name="Coleine C."/>
            <person name="Stajich J.E."/>
            <person name="Selbmann L."/>
        </authorList>
    </citation>
    <scope>NUCLEOTIDE SEQUENCE</scope>
    <source>
        <strain evidence="2">CCFEE 5200</strain>
    </source>
</reference>
<dbReference type="Proteomes" id="UP001175353">
    <property type="component" value="Unassembled WGS sequence"/>
</dbReference>
<keyword evidence="3" id="KW-1185">Reference proteome</keyword>